<keyword evidence="1" id="KW-0812">Transmembrane</keyword>
<dbReference type="AlphaFoldDB" id="A0A1D1VSY2"/>
<feature type="transmembrane region" description="Helical" evidence="1">
    <location>
        <begin position="285"/>
        <end position="310"/>
    </location>
</feature>
<dbReference type="PANTHER" id="PTHR19346">
    <property type="entry name" value="SUGAR PHOSPHATE TRANSPORTER DOMAIN-CONTAINING PROTEIN"/>
    <property type="match status" value="1"/>
</dbReference>
<evidence type="ECO:0000313" key="2">
    <source>
        <dbReference type="EMBL" id="GAV04672.1"/>
    </source>
</evidence>
<organism evidence="2 3">
    <name type="scientific">Ramazzottius varieornatus</name>
    <name type="common">Water bear</name>
    <name type="synonym">Tardigrade</name>
    <dbReference type="NCBI Taxonomy" id="947166"/>
    <lineage>
        <taxon>Eukaryota</taxon>
        <taxon>Metazoa</taxon>
        <taxon>Ecdysozoa</taxon>
        <taxon>Tardigrada</taxon>
        <taxon>Eutardigrada</taxon>
        <taxon>Parachela</taxon>
        <taxon>Hypsibioidea</taxon>
        <taxon>Ramazzottiidae</taxon>
        <taxon>Ramazzottius</taxon>
    </lineage>
</organism>
<feature type="transmembrane region" description="Helical" evidence="1">
    <location>
        <begin position="39"/>
        <end position="57"/>
    </location>
</feature>
<feature type="transmembrane region" description="Helical" evidence="1">
    <location>
        <begin position="139"/>
        <end position="159"/>
    </location>
</feature>
<evidence type="ECO:0008006" key="4">
    <source>
        <dbReference type="Google" id="ProtNLM"/>
    </source>
</evidence>
<evidence type="ECO:0000313" key="3">
    <source>
        <dbReference type="Proteomes" id="UP000186922"/>
    </source>
</evidence>
<keyword evidence="1" id="KW-0472">Membrane</keyword>
<dbReference type="PANTHER" id="PTHR19346:SF4">
    <property type="entry name" value="SUGAR PHOSPHATE TRANSPORTER DOMAIN-CONTAINING PROTEIN"/>
    <property type="match status" value="1"/>
</dbReference>
<keyword evidence="3" id="KW-1185">Reference proteome</keyword>
<dbReference type="InterPro" id="IPR026505">
    <property type="entry name" value="Solute_c_fam_35_mem_F3/F4"/>
</dbReference>
<feature type="transmembrane region" description="Helical" evidence="1">
    <location>
        <begin position="189"/>
        <end position="211"/>
    </location>
</feature>
<dbReference type="EMBL" id="BDGG01000011">
    <property type="protein sequence ID" value="GAV04672.1"/>
    <property type="molecule type" value="Genomic_DNA"/>
</dbReference>
<sequence>MELQPEDSRKGSCPAEEWPLAKESVIPVSKPDRSVHRNWLIAFLMLMLYITFLVSSSQLTSSAFNEERYKPYKAPFLFIWCKLFLRSFTFLIVLSVLWIVRKCKGRPFSVHKIWLHCTSPLRTEDQPTLIKSVTLLHKFWPIVIVTISLQVAWIVGHVYAPSSLMTALGSGTVAISYVLSWLVLKNRMLVIKGCFVLVAFAGIGMICYGSLKPEFAASAFQSTNTSFDNSTADPGLLSSLSIAAISFEGASIYIGVICGLSGALFMSLHTLAFKKAFQNVDLMQVALIVSVTHFFACIVFFPVAITFNLTDYEPWHLTRMPWAAMLTAWTCALISALSYAYGLALSNPFFMSLAEVIVVAISTALDAFMRGMAMNNLQICGIAIVAVAFVMMVMPDPWLDFKDEEASGEEVPGRKSRTTDL</sequence>
<dbReference type="OrthoDB" id="10062838at2759"/>
<keyword evidence="1" id="KW-1133">Transmembrane helix</keyword>
<feature type="transmembrane region" description="Helical" evidence="1">
    <location>
        <begin position="250"/>
        <end position="273"/>
    </location>
</feature>
<accession>A0A1D1VSY2</accession>
<feature type="transmembrane region" description="Helical" evidence="1">
    <location>
        <begin position="77"/>
        <end position="100"/>
    </location>
</feature>
<evidence type="ECO:0000256" key="1">
    <source>
        <dbReference type="SAM" id="Phobius"/>
    </source>
</evidence>
<proteinExistence type="predicted"/>
<reference evidence="2 3" key="1">
    <citation type="journal article" date="2016" name="Nat. Commun.">
        <title>Extremotolerant tardigrade genome and improved radiotolerance of human cultured cells by tardigrade-unique protein.</title>
        <authorList>
            <person name="Hashimoto T."/>
            <person name="Horikawa D.D."/>
            <person name="Saito Y."/>
            <person name="Kuwahara H."/>
            <person name="Kozuka-Hata H."/>
            <person name="Shin-I T."/>
            <person name="Minakuchi Y."/>
            <person name="Ohishi K."/>
            <person name="Motoyama A."/>
            <person name="Aizu T."/>
            <person name="Enomoto A."/>
            <person name="Kondo K."/>
            <person name="Tanaka S."/>
            <person name="Hara Y."/>
            <person name="Koshikawa S."/>
            <person name="Sagara H."/>
            <person name="Miura T."/>
            <person name="Yokobori S."/>
            <person name="Miyagawa K."/>
            <person name="Suzuki Y."/>
            <person name="Kubo T."/>
            <person name="Oyama M."/>
            <person name="Kohara Y."/>
            <person name="Fujiyama A."/>
            <person name="Arakawa K."/>
            <person name="Katayama T."/>
            <person name="Toyoda A."/>
            <person name="Kunieda T."/>
        </authorList>
    </citation>
    <scope>NUCLEOTIDE SEQUENCE [LARGE SCALE GENOMIC DNA]</scope>
    <source>
        <strain evidence="2 3">YOKOZUNA-1</strain>
    </source>
</reference>
<dbReference type="Proteomes" id="UP000186922">
    <property type="component" value="Unassembled WGS sequence"/>
</dbReference>
<feature type="transmembrane region" description="Helical" evidence="1">
    <location>
        <begin position="165"/>
        <end position="184"/>
    </location>
</feature>
<protein>
    <recommendedName>
        <fullName evidence="4">EamA domain-containing protein</fullName>
    </recommendedName>
</protein>
<gene>
    <name evidence="2" type="primary">RvY_14922-1</name>
    <name evidence="2" type="synonym">RvY_14922.1</name>
    <name evidence="2" type="ORF">RvY_14922</name>
</gene>
<comment type="caution">
    <text evidence="2">The sequence shown here is derived from an EMBL/GenBank/DDBJ whole genome shotgun (WGS) entry which is preliminary data.</text>
</comment>
<feature type="transmembrane region" description="Helical" evidence="1">
    <location>
        <begin position="322"/>
        <end position="342"/>
    </location>
</feature>
<name>A0A1D1VSY2_RAMVA</name>
<feature type="transmembrane region" description="Helical" evidence="1">
    <location>
        <begin position="375"/>
        <end position="394"/>
    </location>
</feature>